<evidence type="ECO:0000313" key="4">
    <source>
        <dbReference type="EMBL" id="KAK6588025.1"/>
    </source>
</evidence>
<organism evidence="4 5">
    <name type="scientific">Cryptosporidium xiaoi</name>
    <dbReference type="NCBI Taxonomy" id="659607"/>
    <lineage>
        <taxon>Eukaryota</taxon>
        <taxon>Sar</taxon>
        <taxon>Alveolata</taxon>
        <taxon>Apicomplexa</taxon>
        <taxon>Conoidasida</taxon>
        <taxon>Coccidia</taxon>
        <taxon>Eucoccidiorida</taxon>
        <taxon>Eimeriorina</taxon>
        <taxon>Cryptosporidiidae</taxon>
        <taxon>Cryptosporidium</taxon>
    </lineage>
</organism>
<feature type="transmembrane region" description="Helical" evidence="2">
    <location>
        <begin position="357"/>
        <end position="381"/>
    </location>
</feature>
<dbReference type="AlphaFoldDB" id="A0AAV9XUY9"/>
<evidence type="ECO:0000313" key="5">
    <source>
        <dbReference type="Proteomes" id="UP001311799"/>
    </source>
</evidence>
<gene>
    <name evidence="4" type="ORF">RS030_71087</name>
</gene>
<feature type="region of interest" description="Disordered" evidence="1">
    <location>
        <begin position="392"/>
        <end position="420"/>
    </location>
</feature>
<accession>A0AAV9XUY9</accession>
<keyword evidence="3" id="KW-0732">Signal</keyword>
<protein>
    <submittedName>
        <fullName evidence="4">Transmembrane protein</fullName>
    </submittedName>
</protein>
<keyword evidence="2" id="KW-1133">Transmembrane helix</keyword>
<sequence length="455" mass="50315">MRYTGLFFSLVTIAGFLELLEAEQNNNDLEIYCNATGISQEELEDEANSVGVTSKQLLEMIKAEGPLFEIDVDRNITTEGDKNLSSTFSHYGDEDVLGFILSSSFSDINESMVHRNVSSANESEARATILSLKTEAGSETNNIKANGNERDLGSFITVPARISIGEEPKNNQEIHFSEKVESSNINRKKRQLKKYIGNEESEISDQIKRPILTRIVKGRNYHLGKEHGRRYFIIGNKGLKGEYKVVKYLPSNRHSRERKPRRVRVVRRVIQPLIVAQTGSPAPLQQGSGMFITPPVTSIPNTMSVNGNNVVFPPGPASIQNQGQYNLQQNGDLHTRINDEHEFSDRRDNGHTGGNTLLGPMTVAVIVIILLVMCVIGGFCFCGTKQSGNNQGYMPIPPPPPPPPPHGNLSKHPPPIVPHIQYKEQPGAKAPLIPQHPASTNQSNQVFGYAIIPRI</sequence>
<keyword evidence="2" id="KW-0472">Membrane</keyword>
<reference evidence="4 5" key="1">
    <citation type="submission" date="2023-10" db="EMBL/GenBank/DDBJ databases">
        <title>Comparative genomics analysis reveals potential genetic determinants of host preference in Cryptosporidium xiaoi.</title>
        <authorList>
            <person name="Xiao L."/>
            <person name="Li J."/>
        </authorList>
    </citation>
    <scope>NUCLEOTIDE SEQUENCE [LARGE SCALE GENOMIC DNA]</scope>
    <source>
        <strain evidence="4 5">52996</strain>
    </source>
</reference>
<evidence type="ECO:0000256" key="2">
    <source>
        <dbReference type="SAM" id="Phobius"/>
    </source>
</evidence>
<proteinExistence type="predicted"/>
<feature type="compositionally biased region" description="Pro residues" evidence="1">
    <location>
        <begin position="395"/>
        <end position="417"/>
    </location>
</feature>
<evidence type="ECO:0000256" key="3">
    <source>
        <dbReference type="SAM" id="SignalP"/>
    </source>
</evidence>
<feature type="chain" id="PRO_5043530334" evidence="3">
    <location>
        <begin position="23"/>
        <end position="455"/>
    </location>
</feature>
<feature type="signal peptide" evidence="3">
    <location>
        <begin position="1"/>
        <end position="22"/>
    </location>
</feature>
<dbReference type="Proteomes" id="UP001311799">
    <property type="component" value="Unassembled WGS sequence"/>
</dbReference>
<name>A0AAV9XUY9_9CRYT</name>
<evidence type="ECO:0000256" key="1">
    <source>
        <dbReference type="SAM" id="MobiDB-lite"/>
    </source>
</evidence>
<keyword evidence="2 4" id="KW-0812">Transmembrane</keyword>
<keyword evidence="5" id="KW-1185">Reference proteome</keyword>
<comment type="caution">
    <text evidence="4">The sequence shown here is derived from an EMBL/GenBank/DDBJ whole genome shotgun (WGS) entry which is preliminary data.</text>
</comment>
<dbReference type="EMBL" id="JAWDEY010000035">
    <property type="protein sequence ID" value="KAK6588025.1"/>
    <property type="molecule type" value="Genomic_DNA"/>
</dbReference>